<gene>
    <name evidence="6" type="ORF">H1D41_08185</name>
</gene>
<dbReference type="PANTHER" id="PTHR30537">
    <property type="entry name" value="HTH-TYPE TRANSCRIPTIONAL REGULATOR"/>
    <property type="match status" value="1"/>
</dbReference>
<dbReference type="AlphaFoldDB" id="A0A8J7IMU5"/>
<evidence type="ECO:0000313" key="6">
    <source>
        <dbReference type="EMBL" id="MBI1493606.1"/>
    </source>
</evidence>
<dbReference type="GO" id="GO:0043565">
    <property type="term" value="F:sequence-specific DNA binding"/>
    <property type="evidence" value="ECO:0007669"/>
    <property type="project" value="TreeGrafter"/>
</dbReference>
<dbReference type="InterPro" id="IPR036390">
    <property type="entry name" value="WH_DNA-bd_sf"/>
</dbReference>
<dbReference type="Gene3D" id="3.40.190.290">
    <property type="match status" value="1"/>
</dbReference>
<keyword evidence="3" id="KW-0238">DNA-binding</keyword>
<dbReference type="Pfam" id="PF03466">
    <property type="entry name" value="LysR_substrate"/>
    <property type="match status" value="1"/>
</dbReference>
<evidence type="ECO:0000256" key="4">
    <source>
        <dbReference type="ARBA" id="ARBA00023163"/>
    </source>
</evidence>
<feature type="domain" description="HTH lysR-type" evidence="5">
    <location>
        <begin position="18"/>
        <end position="75"/>
    </location>
</feature>
<evidence type="ECO:0000256" key="2">
    <source>
        <dbReference type="ARBA" id="ARBA00023015"/>
    </source>
</evidence>
<dbReference type="Gene3D" id="1.10.10.10">
    <property type="entry name" value="Winged helix-like DNA-binding domain superfamily/Winged helix DNA-binding domain"/>
    <property type="match status" value="1"/>
</dbReference>
<dbReference type="Pfam" id="PF00126">
    <property type="entry name" value="HTH_1"/>
    <property type="match status" value="1"/>
</dbReference>
<organism evidence="6 7">
    <name type="scientific">Halocynthiibacter styelae</name>
    <dbReference type="NCBI Taxonomy" id="2761955"/>
    <lineage>
        <taxon>Bacteria</taxon>
        <taxon>Pseudomonadati</taxon>
        <taxon>Pseudomonadota</taxon>
        <taxon>Alphaproteobacteria</taxon>
        <taxon>Rhodobacterales</taxon>
        <taxon>Paracoccaceae</taxon>
        <taxon>Halocynthiibacter</taxon>
    </lineage>
</organism>
<dbReference type="EMBL" id="JADCKQ010000005">
    <property type="protein sequence ID" value="MBI1493606.1"/>
    <property type="molecule type" value="Genomic_DNA"/>
</dbReference>
<dbReference type="InterPro" id="IPR058163">
    <property type="entry name" value="LysR-type_TF_proteobact-type"/>
</dbReference>
<reference evidence="6" key="1">
    <citation type="submission" date="2020-10" db="EMBL/GenBank/DDBJ databases">
        <title>Paenihalocynthiibacter styelae gen. nov., sp. nov., isolated from stalked sea squirt Styela clava.</title>
        <authorList>
            <person name="Kim Y.-O."/>
            <person name="Yoon J.-H."/>
        </authorList>
    </citation>
    <scope>NUCLEOTIDE SEQUENCE</scope>
    <source>
        <strain evidence="6">MYP1-1</strain>
    </source>
</reference>
<proteinExistence type="inferred from homology"/>
<dbReference type="PANTHER" id="PTHR30537:SF3">
    <property type="entry name" value="TRANSCRIPTIONAL REGULATORY PROTEIN"/>
    <property type="match status" value="1"/>
</dbReference>
<dbReference type="PROSITE" id="PS50931">
    <property type="entry name" value="HTH_LYSR"/>
    <property type="match status" value="1"/>
</dbReference>
<dbReference type="Proteomes" id="UP000640583">
    <property type="component" value="Unassembled WGS sequence"/>
</dbReference>
<keyword evidence="2" id="KW-0805">Transcription regulation</keyword>
<dbReference type="GO" id="GO:0006351">
    <property type="term" value="P:DNA-templated transcription"/>
    <property type="evidence" value="ECO:0007669"/>
    <property type="project" value="TreeGrafter"/>
</dbReference>
<dbReference type="SUPFAM" id="SSF46785">
    <property type="entry name" value="Winged helix' DNA-binding domain"/>
    <property type="match status" value="1"/>
</dbReference>
<evidence type="ECO:0000259" key="5">
    <source>
        <dbReference type="PROSITE" id="PS50931"/>
    </source>
</evidence>
<protein>
    <submittedName>
        <fullName evidence="6">LysR family transcriptional regulator</fullName>
    </submittedName>
</protein>
<comment type="similarity">
    <text evidence="1">Belongs to the LysR transcriptional regulatory family.</text>
</comment>
<name>A0A8J7IMU5_9RHOB</name>
<keyword evidence="7" id="KW-1185">Reference proteome</keyword>
<dbReference type="RefSeq" id="WP_228848441.1">
    <property type="nucleotide sequence ID" value="NZ_JADCKQ010000005.1"/>
</dbReference>
<dbReference type="InterPro" id="IPR036388">
    <property type="entry name" value="WH-like_DNA-bd_sf"/>
</dbReference>
<comment type="caution">
    <text evidence="6">The sequence shown here is derived from an EMBL/GenBank/DDBJ whole genome shotgun (WGS) entry which is preliminary data.</text>
</comment>
<dbReference type="SUPFAM" id="SSF53850">
    <property type="entry name" value="Periplasmic binding protein-like II"/>
    <property type="match status" value="1"/>
</dbReference>
<evidence type="ECO:0000313" key="7">
    <source>
        <dbReference type="Proteomes" id="UP000640583"/>
    </source>
</evidence>
<accession>A0A8J7IMU5</accession>
<dbReference type="GO" id="GO:0003700">
    <property type="term" value="F:DNA-binding transcription factor activity"/>
    <property type="evidence" value="ECO:0007669"/>
    <property type="project" value="InterPro"/>
</dbReference>
<sequence>MKVIIDAHLLIINNQAMLNWNDLRYVLETARRGGISGAARVLKVNHGTVSRRITAAEEALGARLFDRLASGYVLTEAGREAILIAENMEAQGHQLERQMDARDTRIAGPLTVTAPQMMVDRVLGPVLKSFITTYPDVDLKLRAGNDALNLAARQADVALRVSPDPPDSLIGRRVAEQRYGIYAAPDLIAADRGGRLDWISFQSWPGPPKEFLALRPDLTTRLVVDDIHAALSAARAGIGATRLACIIGDDEPGLERLPDVPLFPYMPVWLLTHADLRNQPRVRAIMDHVGAAIKTARPRFLGET</sequence>
<keyword evidence="4" id="KW-0804">Transcription</keyword>
<dbReference type="InterPro" id="IPR005119">
    <property type="entry name" value="LysR_subst-bd"/>
</dbReference>
<evidence type="ECO:0000256" key="3">
    <source>
        <dbReference type="ARBA" id="ARBA00023125"/>
    </source>
</evidence>
<dbReference type="InterPro" id="IPR000847">
    <property type="entry name" value="LysR_HTH_N"/>
</dbReference>
<evidence type="ECO:0000256" key="1">
    <source>
        <dbReference type="ARBA" id="ARBA00009437"/>
    </source>
</evidence>